<dbReference type="PROSITE" id="PS50011">
    <property type="entry name" value="PROTEIN_KINASE_DOM"/>
    <property type="match status" value="1"/>
</dbReference>
<reference evidence="12 13" key="1">
    <citation type="journal article" date="2016" name="Genome Biol. Evol.">
        <title>Draft genome sequence of an aflatoxigenic Aspergillus species, A. bombycis.</title>
        <authorList>
            <person name="Moore G.G."/>
            <person name="Mack B.M."/>
            <person name="Beltz S.B."/>
            <person name="Gilbert M.K."/>
        </authorList>
    </citation>
    <scope>NUCLEOTIDE SEQUENCE [LARGE SCALE GENOMIC DNA]</scope>
    <source>
        <strain evidence="13">NRRL 26010</strain>
    </source>
</reference>
<evidence type="ECO:0000256" key="1">
    <source>
        <dbReference type="ARBA" id="ARBA00012513"/>
    </source>
</evidence>
<dbReference type="PROSITE" id="PS00107">
    <property type="entry name" value="PROTEIN_KINASE_ATP"/>
    <property type="match status" value="1"/>
</dbReference>
<accession>A0A1F7ZWV4</accession>
<keyword evidence="2 10" id="KW-0723">Serine/threonine-protein kinase</keyword>
<dbReference type="GO" id="GO:0050684">
    <property type="term" value="P:regulation of mRNA processing"/>
    <property type="evidence" value="ECO:0007669"/>
    <property type="project" value="TreeGrafter"/>
</dbReference>
<organism evidence="12 13">
    <name type="scientific">Aspergillus bombycis</name>
    <dbReference type="NCBI Taxonomy" id="109264"/>
    <lineage>
        <taxon>Eukaryota</taxon>
        <taxon>Fungi</taxon>
        <taxon>Dikarya</taxon>
        <taxon>Ascomycota</taxon>
        <taxon>Pezizomycotina</taxon>
        <taxon>Eurotiomycetes</taxon>
        <taxon>Eurotiomycetidae</taxon>
        <taxon>Eurotiales</taxon>
        <taxon>Aspergillaceae</taxon>
        <taxon>Aspergillus</taxon>
    </lineage>
</organism>
<dbReference type="Gene3D" id="3.30.200.20">
    <property type="entry name" value="Phosphorylase Kinase, domain 1"/>
    <property type="match status" value="1"/>
</dbReference>
<keyword evidence="5 12" id="KW-0418">Kinase</keyword>
<sequence length="400" mass="45585">MPQDAKTDIEEGTQVYRLGGFHPVYIGDVFKHRYKVLNKIGYGVYSTVWLVRDLEPVESGPENEFRALKVLSAACYDGTEAPIFEREILTHLRLGDHHQLGYRHVCHLLDDFEHRGPNGIHVCLVFELMGETLRSFGAWFAESRLPNSVMRRFTIQLLLVLDFAHEHNVIHTDIKPDNIFVKFRDPSLIESGYLADVAIPQQDRSEEEYSVVPSTSLRHYYFNEANSRHPTEFGIALGDWGVSSWADRHLCDMIQPVALRSPEVLIKAPWDVSTDFWNLGAVVLEIFQAVRMFSGSVPPDGHYELKEHLAEIVDLFGPFPNELLERGNTSLVQTLFDDDGRIKDAPPMDRSGLASEAFMPGLDQEVRDEFASFLHAMMKINPTDRVSAEDLLRHPWLDAL</sequence>
<keyword evidence="13" id="KW-1185">Reference proteome</keyword>
<dbReference type="InterPro" id="IPR008271">
    <property type="entry name" value="Ser/Thr_kinase_AS"/>
</dbReference>
<evidence type="ECO:0000256" key="8">
    <source>
        <dbReference type="ARBA" id="ARBA00048679"/>
    </source>
</evidence>
<evidence type="ECO:0000256" key="3">
    <source>
        <dbReference type="ARBA" id="ARBA00022679"/>
    </source>
</evidence>
<dbReference type="InterPro" id="IPR051334">
    <property type="entry name" value="SRPK"/>
</dbReference>
<dbReference type="PANTHER" id="PTHR47634">
    <property type="entry name" value="PROTEIN KINASE DOMAIN-CONTAINING PROTEIN-RELATED"/>
    <property type="match status" value="1"/>
</dbReference>
<dbReference type="InterPro" id="IPR000719">
    <property type="entry name" value="Prot_kinase_dom"/>
</dbReference>
<dbReference type="GO" id="GO:0004674">
    <property type="term" value="F:protein serine/threonine kinase activity"/>
    <property type="evidence" value="ECO:0007669"/>
    <property type="project" value="UniProtKB-KW"/>
</dbReference>
<feature type="binding site" evidence="9">
    <location>
        <position position="69"/>
    </location>
    <ligand>
        <name>ATP</name>
        <dbReference type="ChEBI" id="CHEBI:30616"/>
    </ligand>
</feature>
<comment type="catalytic activity">
    <reaction evidence="7">
        <text>L-threonyl-[protein] + ATP = O-phospho-L-threonyl-[protein] + ADP + H(+)</text>
        <dbReference type="Rhea" id="RHEA:46608"/>
        <dbReference type="Rhea" id="RHEA-COMP:11060"/>
        <dbReference type="Rhea" id="RHEA-COMP:11605"/>
        <dbReference type="ChEBI" id="CHEBI:15378"/>
        <dbReference type="ChEBI" id="CHEBI:30013"/>
        <dbReference type="ChEBI" id="CHEBI:30616"/>
        <dbReference type="ChEBI" id="CHEBI:61977"/>
        <dbReference type="ChEBI" id="CHEBI:456216"/>
        <dbReference type="EC" id="2.7.11.1"/>
    </reaction>
</comment>
<keyword evidence="6 9" id="KW-0067">ATP-binding</keyword>
<evidence type="ECO:0000259" key="11">
    <source>
        <dbReference type="PROSITE" id="PS50011"/>
    </source>
</evidence>
<dbReference type="GO" id="GO:0000245">
    <property type="term" value="P:spliceosomal complex assembly"/>
    <property type="evidence" value="ECO:0007669"/>
    <property type="project" value="TreeGrafter"/>
</dbReference>
<dbReference type="GO" id="GO:0005524">
    <property type="term" value="F:ATP binding"/>
    <property type="evidence" value="ECO:0007669"/>
    <property type="project" value="UniProtKB-UniRule"/>
</dbReference>
<protein>
    <recommendedName>
        <fullName evidence="1">non-specific serine/threonine protein kinase</fullName>
        <ecNumber evidence="1">2.7.11.1</ecNumber>
    </recommendedName>
</protein>
<evidence type="ECO:0000256" key="7">
    <source>
        <dbReference type="ARBA" id="ARBA00047899"/>
    </source>
</evidence>
<evidence type="ECO:0000313" key="12">
    <source>
        <dbReference type="EMBL" id="OGM43953.1"/>
    </source>
</evidence>
<gene>
    <name evidence="12" type="ORF">ABOM_007992</name>
</gene>
<feature type="domain" description="Protein kinase" evidence="11">
    <location>
        <begin position="34"/>
        <end position="397"/>
    </location>
</feature>
<evidence type="ECO:0000313" key="13">
    <source>
        <dbReference type="Proteomes" id="UP000179179"/>
    </source>
</evidence>
<keyword evidence="3" id="KW-0808">Transferase</keyword>
<dbReference type="CDD" id="cd05118">
    <property type="entry name" value="STKc_CMGC"/>
    <property type="match status" value="1"/>
</dbReference>
<proteinExistence type="inferred from homology"/>
<dbReference type="InterPro" id="IPR017441">
    <property type="entry name" value="Protein_kinase_ATP_BS"/>
</dbReference>
<dbReference type="SMART" id="SM00220">
    <property type="entry name" value="S_TKc"/>
    <property type="match status" value="1"/>
</dbReference>
<evidence type="ECO:0000256" key="6">
    <source>
        <dbReference type="ARBA" id="ARBA00022840"/>
    </source>
</evidence>
<dbReference type="EMBL" id="LYCR01000062">
    <property type="protein sequence ID" value="OGM43953.1"/>
    <property type="molecule type" value="Genomic_DNA"/>
</dbReference>
<dbReference type="AlphaFoldDB" id="A0A1F7ZWV4"/>
<comment type="similarity">
    <text evidence="10">Belongs to the protein kinase superfamily.</text>
</comment>
<dbReference type="SUPFAM" id="SSF56112">
    <property type="entry name" value="Protein kinase-like (PK-like)"/>
    <property type="match status" value="1"/>
</dbReference>
<comment type="caution">
    <text evidence="12">The sequence shown here is derived from an EMBL/GenBank/DDBJ whole genome shotgun (WGS) entry which is preliminary data.</text>
</comment>
<evidence type="ECO:0000256" key="2">
    <source>
        <dbReference type="ARBA" id="ARBA00022527"/>
    </source>
</evidence>
<dbReference type="RefSeq" id="XP_022387670.1">
    <property type="nucleotide sequence ID" value="XM_022535121.1"/>
</dbReference>
<dbReference type="InterPro" id="IPR011009">
    <property type="entry name" value="Kinase-like_dom_sf"/>
</dbReference>
<name>A0A1F7ZWV4_9EURO</name>
<dbReference type="PANTHER" id="PTHR47634:SF9">
    <property type="entry name" value="PROTEIN KINASE DOMAIN-CONTAINING PROTEIN-RELATED"/>
    <property type="match status" value="1"/>
</dbReference>
<keyword evidence="4 9" id="KW-0547">Nucleotide-binding</keyword>
<evidence type="ECO:0000256" key="10">
    <source>
        <dbReference type="RuleBase" id="RU000304"/>
    </source>
</evidence>
<evidence type="ECO:0000256" key="4">
    <source>
        <dbReference type="ARBA" id="ARBA00022741"/>
    </source>
</evidence>
<dbReference type="Proteomes" id="UP000179179">
    <property type="component" value="Unassembled WGS sequence"/>
</dbReference>
<dbReference type="Pfam" id="PF00069">
    <property type="entry name" value="Pkinase"/>
    <property type="match status" value="2"/>
</dbReference>
<dbReference type="GeneID" id="34451382"/>
<evidence type="ECO:0000256" key="5">
    <source>
        <dbReference type="ARBA" id="ARBA00022777"/>
    </source>
</evidence>
<dbReference type="Gene3D" id="1.10.510.10">
    <property type="entry name" value="Transferase(Phosphotransferase) domain 1"/>
    <property type="match status" value="1"/>
</dbReference>
<evidence type="ECO:0000256" key="9">
    <source>
        <dbReference type="PROSITE-ProRule" id="PRU10141"/>
    </source>
</evidence>
<dbReference type="PROSITE" id="PS00108">
    <property type="entry name" value="PROTEIN_KINASE_ST"/>
    <property type="match status" value="1"/>
</dbReference>
<dbReference type="EC" id="2.7.11.1" evidence="1"/>
<dbReference type="OrthoDB" id="5979581at2759"/>
<comment type="catalytic activity">
    <reaction evidence="8">
        <text>L-seryl-[protein] + ATP = O-phospho-L-seryl-[protein] + ADP + H(+)</text>
        <dbReference type="Rhea" id="RHEA:17989"/>
        <dbReference type="Rhea" id="RHEA-COMP:9863"/>
        <dbReference type="Rhea" id="RHEA-COMP:11604"/>
        <dbReference type="ChEBI" id="CHEBI:15378"/>
        <dbReference type="ChEBI" id="CHEBI:29999"/>
        <dbReference type="ChEBI" id="CHEBI:30616"/>
        <dbReference type="ChEBI" id="CHEBI:83421"/>
        <dbReference type="ChEBI" id="CHEBI:456216"/>
        <dbReference type="EC" id="2.7.11.1"/>
    </reaction>
</comment>
<dbReference type="STRING" id="109264.A0A1F7ZWV4"/>